<proteinExistence type="predicted"/>
<organism evidence="2 3">
    <name type="scientific">Rubus argutus</name>
    <name type="common">Southern blackberry</name>
    <dbReference type="NCBI Taxonomy" id="59490"/>
    <lineage>
        <taxon>Eukaryota</taxon>
        <taxon>Viridiplantae</taxon>
        <taxon>Streptophyta</taxon>
        <taxon>Embryophyta</taxon>
        <taxon>Tracheophyta</taxon>
        <taxon>Spermatophyta</taxon>
        <taxon>Magnoliopsida</taxon>
        <taxon>eudicotyledons</taxon>
        <taxon>Gunneridae</taxon>
        <taxon>Pentapetalae</taxon>
        <taxon>rosids</taxon>
        <taxon>fabids</taxon>
        <taxon>Rosales</taxon>
        <taxon>Rosaceae</taxon>
        <taxon>Rosoideae</taxon>
        <taxon>Rosoideae incertae sedis</taxon>
        <taxon>Rubus</taxon>
    </lineage>
</organism>
<accession>A0AAW1X6L8</accession>
<evidence type="ECO:0000256" key="1">
    <source>
        <dbReference type="SAM" id="Coils"/>
    </source>
</evidence>
<name>A0AAW1X6L8_RUBAR</name>
<comment type="caution">
    <text evidence="2">The sequence shown here is derived from an EMBL/GenBank/DDBJ whole genome shotgun (WGS) entry which is preliminary data.</text>
</comment>
<keyword evidence="1" id="KW-0175">Coiled coil</keyword>
<keyword evidence="3" id="KW-1185">Reference proteome</keyword>
<gene>
    <name evidence="2" type="ORF">M0R45_018933</name>
</gene>
<evidence type="ECO:0000313" key="2">
    <source>
        <dbReference type="EMBL" id="KAK9931663.1"/>
    </source>
</evidence>
<evidence type="ECO:0000313" key="3">
    <source>
        <dbReference type="Proteomes" id="UP001457282"/>
    </source>
</evidence>
<protein>
    <submittedName>
        <fullName evidence="2">Uncharacterized protein</fullName>
    </submittedName>
</protein>
<dbReference type="EMBL" id="JBEDUW010000004">
    <property type="protein sequence ID" value="KAK9931663.1"/>
    <property type="molecule type" value="Genomic_DNA"/>
</dbReference>
<dbReference type="AlphaFoldDB" id="A0AAW1X6L8"/>
<dbReference type="PANTHER" id="PTHR31762">
    <property type="entry name" value="FAS-BINDING FACTOR-LIKE PROTEIN"/>
    <property type="match status" value="1"/>
</dbReference>
<dbReference type="GO" id="GO:0000911">
    <property type="term" value="P:cytokinesis by cell plate formation"/>
    <property type="evidence" value="ECO:0007669"/>
    <property type="project" value="InterPro"/>
</dbReference>
<dbReference type="Proteomes" id="UP001457282">
    <property type="component" value="Unassembled WGS sequence"/>
</dbReference>
<dbReference type="PANTHER" id="PTHR31762:SF4">
    <property type="entry name" value="COILED-COIL DOMAIN-CONTAINING PROTEIN SCD2"/>
    <property type="match status" value="1"/>
</dbReference>
<dbReference type="InterPro" id="IPR040321">
    <property type="entry name" value="SCD2-like"/>
</dbReference>
<sequence>MNMNEMLSSAREERKQAQNEIIKLEERLKQLLTQSDKRTSLISQVENLEHEHEACCDKLDLLHKNEDYAMGNLSWKFALTPQEMEILHVKRGWICYYWELAAKYGYKDAEAKHDHWKNLCLQYDSNVVVCAGEATSGKILNLDYVFYDALLGGDDDVGSSPVLDLNNVETEFIDSMDEVEMGMGELAIRKVEDFVAEKLGYPEKRSTDLGFPLSEEDQEVFEYIKLRQAWLIYFWGRAKAYALVNNAGVRLKFWKEEMEKFIDKPSRTCAMTVKQGLLQLRKLGIECKLWNALRDRSQGIIYRKDEWEDGQTS</sequence>
<reference evidence="2 3" key="1">
    <citation type="journal article" date="2023" name="G3 (Bethesda)">
        <title>A chromosome-length genome assembly and annotation of blackberry (Rubus argutus, cv. 'Hillquist').</title>
        <authorList>
            <person name="Bruna T."/>
            <person name="Aryal R."/>
            <person name="Dudchenko O."/>
            <person name="Sargent D.J."/>
            <person name="Mead D."/>
            <person name="Buti M."/>
            <person name="Cavallini A."/>
            <person name="Hytonen T."/>
            <person name="Andres J."/>
            <person name="Pham M."/>
            <person name="Weisz D."/>
            <person name="Mascagni F."/>
            <person name="Usai G."/>
            <person name="Natali L."/>
            <person name="Bassil N."/>
            <person name="Fernandez G.E."/>
            <person name="Lomsadze A."/>
            <person name="Armour M."/>
            <person name="Olukolu B."/>
            <person name="Poorten T."/>
            <person name="Britton C."/>
            <person name="Davik J."/>
            <person name="Ashrafi H."/>
            <person name="Aiden E.L."/>
            <person name="Borodovsky M."/>
            <person name="Worthington M."/>
        </authorList>
    </citation>
    <scope>NUCLEOTIDE SEQUENCE [LARGE SCALE GENOMIC DNA]</scope>
    <source>
        <strain evidence="2">PI 553951</strain>
    </source>
</reference>
<feature type="coiled-coil region" evidence="1">
    <location>
        <begin position="7"/>
        <end position="34"/>
    </location>
</feature>